<comment type="caution">
    <text evidence="1">The sequence shown here is derived from an EMBL/GenBank/DDBJ whole genome shotgun (WGS) entry which is preliminary data.</text>
</comment>
<reference evidence="2" key="1">
    <citation type="journal article" date="2023" name="G3 (Bethesda)">
        <title>Genome assembly and association tests identify interacting loci associated with vigor, precocity, and sex in interspecific pistachio rootstocks.</title>
        <authorList>
            <person name="Palmer W."/>
            <person name="Jacygrad E."/>
            <person name="Sagayaradj S."/>
            <person name="Cavanaugh K."/>
            <person name="Han R."/>
            <person name="Bertier L."/>
            <person name="Beede B."/>
            <person name="Kafkas S."/>
            <person name="Golino D."/>
            <person name="Preece J."/>
            <person name="Michelmore R."/>
        </authorList>
    </citation>
    <scope>NUCLEOTIDE SEQUENCE [LARGE SCALE GENOMIC DNA]</scope>
</reference>
<dbReference type="EMBL" id="CM047748">
    <property type="protein sequence ID" value="KAJ0015118.1"/>
    <property type="molecule type" value="Genomic_DNA"/>
</dbReference>
<organism evidence="1 2">
    <name type="scientific">Pistacia integerrima</name>
    <dbReference type="NCBI Taxonomy" id="434235"/>
    <lineage>
        <taxon>Eukaryota</taxon>
        <taxon>Viridiplantae</taxon>
        <taxon>Streptophyta</taxon>
        <taxon>Embryophyta</taxon>
        <taxon>Tracheophyta</taxon>
        <taxon>Spermatophyta</taxon>
        <taxon>Magnoliopsida</taxon>
        <taxon>eudicotyledons</taxon>
        <taxon>Gunneridae</taxon>
        <taxon>Pentapetalae</taxon>
        <taxon>rosids</taxon>
        <taxon>malvids</taxon>
        <taxon>Sapindales</taxon>
        <taxon>Anacardiaceae</taxon>
        <taxon>Pistacia</taxon>
    </lineage>
</organism>
<sequence length="94" mass="10428">MDHICSIIHRLKPTLMMVANQVVYAAVTVLYKLAADDGMSEEQTKTKCDDILSSFSSFLIWIGEAGQLIDNCWEGKGVGNINRWGDAPYFLQGS</sequence>
<dbReference type="Proteomes" id="UP001163603">
    <property type="component" value="Chromosome 13"/>
</dbReference>
<protein>
    <submittedName>
        <fullName evidence="1">Uncharacterized protein</fullName>
    </submittedName>
</protein>
<evidence type="ECO:0000313" key="1">
    <source>
        <dbReference type="EMBL" id="KAJ0015118.1"/>
    </source>
</evidence>
<evidence type="ECO:0000313" key="2">
    <source>
        <dbReference type="Proteomes" id="UP001163603"/>
    </source>
</evidence>
<proteinExistence type="predicted"/>
<keyword evidence="2" id="KW-1185">Reference proteome</keyword>
<name>A0ACC0XF29_9ROSI</name>
<accession>A0ACC0XF29</accession>
<gene>
    <name evidence="1" type="ORF">Pint_20767</name>
</gene>